<gene>
    <name evidence="11" type="ORF">RI129_009586</name>
</gene>
<dbReference type="Gene3D" id="1.10.287.70">
    <property type="match status" value="1"/>
</dbReference>
<dbReference type="PANTHER" id="PTHR42643">
    <property type="entry name" value="IONOTROPIC RECEPTOR 20A-RELATED"/>
    <property type="match status" value="1"/>
</dbReference>
<evidence type="ECO:0000256" key="5">
    <source>
        <dbReference type="ARBA" id="ARBA00022989"/>
    </source>
</evidence>
<evidence type="ECO:0000256" key="1">
    <source>
        <dbReference type="ARBA" id="ARBA00004651"/>
    </source>
</evidence>
<evidence type="ECO:0000256" key="9">
    <source>
        <dbReference type="SAM" id="Phobius"/>
    </source>
</evidence>
<comment type="subcellular location">
    <subcellularLocation>
        <location evidence="1">Cell membrane</location>
        <topology evidence="1">Multi-pass membrane protein</topology>
    </subcellularLocation>
</comment>
<evidence type="ECO:0000259" key="10">
    <source>
        <dbReference type="Pfam" id="PF00060"/>
    </source>
</evidence>
<dbReference type="Pfam" id="PF00060">
    <property type="entry name" value="Lig_chan"/>
    <property type="match status" value="1"/>
</dbReference>
<accession>A0AAN7VBW3</accession>
<comment type="caution">
    <text evidence="11">The sequence shown here is derived from an EMBL/GenBank/DDBJ whole genome shotgun (WGS) entry which is preliminary data.</text>
</comment>
<feature type="transmembrane region" description="Helical" evidence="9">
    <location>
        <begin position="169"/>
        <end position="189"/>
    </location>
</feature>
<name>A0AAN7VBW3_9COLE</name>
<dbReference type="PANTHER" id="PTHR42643:SF24">
    <property type="entry name" value="IONOTROPIC RECEPTOR 60A"/>
    <property type="match status" value="1"/>
</dbReference>
<keyword evidence="7" id="KW-0675">Receptor</keyword>
<evidence type="ECO:0000256" key="7">
    <source>
        <dbReference type="ARBA" id="ARBA00023170"/>
    </source>
</evidence>
<dbReference type="EMBL" id="JAVRBK010000007">
    <property type="protein sequence ID" value="KAK5641039.1"/>
    <property type="molecule type" value="Genomic_DNA"/>
</dbReference>
<protein>
    <recommendedName>
        <fullName evidence="10">Ionotropic glutamate receptor C-terminal domain-containing protein</fullName>
    </recommendedName>
</protein>
<proteinExistence type="inferred from homology"/>
<evidence type="ECO:0000256" key="6">
    <source>
        <dbReference type="ARBA" id="ARBA00023136"/>
    </source>
</evidence>
<dbReference type="InterPro" id="IPR001320">
    <property type="entry name" value="Iontro_rcpt_C"/>
</dbReference>
<feature type="domain" description="Ionotropic glutamate receptor C-terminal" evidence="10">
    <location>
        <begin position="113"/>
        <end position="259"/>
    </location>
</feature>
<keyword evidence="8" id="KW-0325">Glycoprotein</keyword>
<dbReference type="SUPFAM" id="SSF53850">
    <property type="entry name" value="Periplasmic binding protein-like II"/>
    <property type="match status" value="1"/>
</dbReference>
<comment type="similarity">
    <text evidence="2">Belongs to the glutamate-gated ion channel (TC 1.A.10.1) family.</text>
</comment>
<reference evidence="11 12" key="1">
    <citation type="journal article" date="2024" name="Insects">
        <title>An Improved Chromosome-Level Genome Assembly of the Firefly Pyrocoelia pectoralis.</title>
        <authorList>
            <person name="Fu X."/>
            <person name="Meyer-Rochow V.B."/>
            <person name="Ballantyne L."/>
            <person name="Zhu X."/>
        </authorList>
    </citation>
    <scope>NUCLEOTIDE SEQUENCE [LARGE SCALE GENOMIC DNA]</scope>
    <source>
        <strain evidence="11">XCY_ONT2</strain>
    </source>
</reference>
<dbReference type="InterPro" id="IPR052192">
    <property type="entry name" value="Insect_Ionotropic_Sensory_Rcpt"/>
</dbReference>
<feature type="transmembrane region" description="Helical" evidence="9">
    <location>
        <begin position="373"/>
        <end position="395"/>
    </location>
</feature>
<dbReference type="AlphaFoldDB" id="A0AAN7VBW3"/>
<keyword evidence="3" id="KW-1003">Cell membrane</keyword>
<evidence type="ECO:0000313" key="12">
    <source>
        <dbReference type="Proteomes" id="UP001329430"/>
    </source>
</evidence>
<evidence type="ECO:0000256" key="3">
    <source>
        <dbReference type="ARBA" id="ARBA00022475"/>
    </source>
</evidence>
<dbReference type="GO" id="GO:0005886">
    <property type="term" value="C:plasma membrane"/>
    <property type="evidence" value="ECO:0007669"/>
    <property type="project" value="UniProtKB-SubCell"/>
</dbReference>
<organism evidence="11 12">
    <name type="scientific">Pyrocoelia pectoralis</name>
    <dbReference type="NCBI Taxonomy" id="417401"/>
    <lineage>
        <taxon>Eukaryota</taxon>
        <taxon>Metazoa</taxon>
        <taxon>Ecdysozoa</taxon>
        <taxon>Arthropoda</taxon>
        <taxon>Hexapoda</taxon>
        <taxon>Insecta</taxon>
        <taxon>Pterygota</taxon>
        <taxon>Neoptera</taxon>
        <taxon>Endopterygota</taxon>
        <taxon>Coleoptera</taxon>
        <taxon>Polyphaga</taxon>
        <taxon>Elateriformia</taxon>
        <taxon>Elateroidea</taxon>
        <taxon>Lampyridae</taxon>
        <taxon>Lampyrinae</taxon>
        <taxon>Pyrocoelia</taxon>
    </lineage>
</organism>
<keyword evidence="6 9" id="KW-0472">Membrane</keyword>
<evidence type="ECO:0000256" key="8">
    <source>
        <dbReference type="ARBA" id="ARBA00023180"/>
    </source>
</evidence>
<dbReference type="Proteomes" id="UP001329430">
    <property type="component" value="Chromosome 7"/>
</dbReference>
<dbReference type="GO" id="GO:0050906">
    <property type="term" value="P:detection of stimulus involved in sensory perception"/>
    <property type="evidence" value="ECO:0007669"/>
    <property type="project" value="UniProtKB-ARBA"/>
</dbReference>
<keyword evidence="12" id="KW-1185">Reference proteome</keyword>
<dbReference type="Gene3D" id="3.40.190.10">
    <property type="entry name" value="Periplasmic binding protein-like II"/>
    <property type="match status" value="1"/>
</dbReference>
<evidence type="ECO:0000256" key="2">
    <source>
        <dbReference type="ARBA" id="ARBA00008685"/>
    </source>
</evidence>
<feature type="transmembrane region" description="Helical" evidence="9">
    <location>
        <begin position="113"/>
        <end position="134"/>
    </location>
</feature>
<keyword evidence="5 9" id="KW-1133">Transmembrane helix</keyword>
<keyword evidence="4 9" id="KW-0812">Transmembrane</keyword>
<dbReference type="GO" id="GO:0015276">
    <property type="term" value="F:ligand-gated monoatomic ion channel activity"/>
    <property type="evidence" value="ECO:0007669"/>
    <property type="project" value="InterPro"/>
</dbReference>
<evidence type="ECO:0000256" key="4">
    <source>
        <dbReference type="ARBA" id="ARBA00022692"/>
    </source>
</evidence>
<evidence type="ECO:0000313" key="11">
    <source>
        <dbReference type="EMBL" id="KAK5641039.1"/>
    </source>
</evidence>
<sequence>MQFVPFFWCQTFIGCKGPEANLLHHISKTLNFEYSLTNFNHVNGEGKWKIMLNAVHHGVLDWGIGGVSLTPERRFLVDMTQTIHAESYRIMYRCTLSENRWSSWQQIVKPFRLDLWICFLCVLFISVLLLKYVTEYAVPSQARSIFHSFTVVLRLMLEQPVFRFPYNSMSKRIIFINWCLACIILVTVYKSKIVSMLVETYYIEYNSLEDLSRNGYTFLVSNLDWSVLKENWEAAMEADGQYQDIIRKTRNNLGTCEAVEEVTNNKVAYIEEISTLLYQVINDCKLNITPQEFSELCLTKNKVFPSDHVWALQLGAPYGQKFSEVIDRLHSAGILTFWYNSVLNDLLSRTKLQPSVPELNGLNLTTMTCPITILVSGWILSILVFFGEIVIHKLFKLREIRRNKVGLMKKFVWSD</sequence>